<dbReference type="AlphaFoldDB" id="A0AAD5HDK1"/>
<dbReference type="Proteomes" id="UP001206595">
    <property type="component" value="Unassembled WGS sequence"/>
</dbReference>
<evidence type="ECO:0000256" key="1">
    <source>
        <dbReference type="SAM" id="MobiDB-lite"/>
    </source>
</evidence>
<keyword evidence="3" id="KW-1185">Reference proteome</keyword>
<dbReference type="GeneID" id="75913815"/>
<dbReference type="EMBL" id="MU620913">
    <property type="protein sequence ID" value="KAI8580277.1"/>
    <property type="molecule type" value="Genomic_DNA"/>
</dbReference>
<reference evidence="2" key="2">
    <citation type="journal article" date="2022" name="Proc. Natl. Acad. Sci. U.S.A.">
        <title>Diploid-dominant life cycles characterize the early evolution of Fungi.</title>
        <authorList>
            <person name="Amses K.R."/>
            <person name="Simmons D.R."/>
            <person name="Longcore J.E."/>
            <person name="Mondo S.J."/>
            <person name="Seto K."/>
            <person name="Jeronimo G.H."/>
            <person name="Bonds A.E."/>
            <person name="Quandt C.A."/>
            <person name="Davis W.J."/>
            <person name="Chang Y."/>
            <person name="Federici B.A."/>
            <person name="Kuo A."/>
            <person name="LaButti K."/>
            <person name="Pangilinan J."/>
            <person name="Andreopoulos W."/>
            <person name="Tritt A."/>
            <person name="Riley R."/>
            <person name="Hundley H."/>
            <person name="Johnson J."/>
            <person name="Lipzen A."/>
            <person name="Barry K."/>
            <person name="Lang B.F."/>
            <person name="Cuomo C.A."/>
            <person name="Buchler N.E."/>
            <person name="Grigoriev I.V."/>
            <person name="Spatafora J.W."/>
            <person name="Stajich J.E."/>
            <person name="James T.Y."/>
        </authorList>
    </citation>
    <scope>NUCLEOTIDE SEQUENCE</scope>
    <source>
        <strain evidence="2">AG</strain>
    </source>
</reference>
<name>A0AAD5HDK1_UMBRA</name>
<evidence type="ECO:0000313" key="3">
    <source>
        <dbReference type="Proteomes" id="UP001206595"/>
    </source>
</evidence>
<organism evidence="2 3">
    <name type="scientific">Umbelopsis ramanniana AG</name>
    <dbReference type="NCBI Taxonomy" id="1314678"/>
    <lineage>
        <taxon>Eukaryota</taxon>
        <taxon>Fungi</taxon>
        <taxon>Fungi incertae sedis</taxon>
        <taxon>Mucoromycota</taxon>
        <taxon>Mucoromycotina</taxon>
        <taxon>Umbelopsidomycetes</taxon>
        <taxon>Umbelopsidales</taxon>
        <taxon>Umbelopsidaceae</taxon>
        <taxon>Umbelopsis</taxon>
    </lineage>
</organism>
<proteinExistence type="predicted"/>
<accession>A0AAD5HDK1</accession>
<dbReference type="RefSeq" id="XP_051445281.1">
    <property type="nucleotide sequence ID" value="XM_051588470.1"/>
</dbReference>
<protein>
    <submittedName>
        <fullName evidence="2">Uncharacterized protein</fullName>
    </submittedName>
</protein>
<feature type="region of interest" description="Disordered" evidence="1">
    <location>
        <begin position="41"/>
        <end position="65"/>
    </location>
</feature>
<sequence>MSVVARTDKTVVLDPRPAFSHGLQNDQDTWKLRSGQFNLSQPYFGPKRDMPQRAKRRKTVPSNTEQQTLETFQSLQPYFEQCMQELISAWPAIKDSLCEPDNESAISQINHPSMIDFVKSAELVKVVKSFAFQLDPEQAERTMTLQGKPNDYHKNIYKAAKPCCNQTPIALSCQKSTIP</sequence>
<comment type="caution">
    <text evidence="2">The sequence shown here is derived from an EMBL/GenBank/DDBJ whole genome shotgun (WGS) entry which is preliminary data.</text>
</comment>
<reference evidence="2" key="1">
    <citation type="submission" date="2021-06" db="EMBL/GenBank/DDBJ databases">
        <authorList>
            <consortium name="DOE Joint Genome Institute"/>
            <person name="Mondo S.J."/>
            <person name="Amses K.R."/>
            <person name="Simmons D.R."/>
            <person name="Longcore J.E."/>
            <person name="Seto K."/>
            <person name="Alves G.H."/>
            <person name="Bonds A.E."/>
            <person name="Quandt C.A."/>
            <person name="Davis W.J."/>
            <person name="Chang Y."/>
            <person name="Letcher P.M."/>
            <person name="Powell M.J."/>
            <person name="Kuo A."/>
            <person name="Labutti K."/>
            <person name="Pangilinan J."/>
            <person name="Andreopoulos W."/>
            <person name="Tritt A."/>
            <person name="Riley R."/>
            <person name="Hundley H."/>
            <person name="Johnson J."/>
            <person name="Lipzen A."/>
            <person name="Barry K."/>
            <person name="Berbee M.L."/>
            <person name="Buchler N.E."/>
            <person name="Grigoriev I.V."/>
            <person name="Spatafora J.W."/>
            <person name="Stajich J.E."/>
            <person name="James T.Y."/>
        </authorList>
    </citation>
    <scope>NUCLEOTIDE SEQUENCE</scope>
    <source>
        <strain evidence="2">AG</strain>
    </source>
</reference>
<evidence type="ECO:0000313" key="2">
    <source>
        <dbReference type="EMBL" id="KAI8580277.1"/>
    </source>
</evidence>
<gene>
    <name evidence="2" type="ORF">K450DRAFT_237700</name>
</gene>